<keyword evidence="2" id="KW-1133">Transmembrane helix</keyword>
<dbReference type="EMBL" id="JBHXCV010000001">
    <property type="protein sequence ID" value="MFD6791722.1"/>
    <property type="molecule type" value="Genomic_DNA"/>
</dbReference>
<evidence type="ECO:0000313" key="4">
    <source>
        <dbReference type="Proteomes" id="UP001598673"/>
    </source>
</evidence>
<feature type="transmembrane region" description="Helical" evidence="2">
    <location>
        <begin position="96"/>
        <end position="114"/>
    </location>
</feature>
<reference evidence="3 4" key="1">
    <citation type="submission" date="2024-09" db="EMBL/GenBank/DDBJ databases">
        <title>The Natural Products Discovery Center: Release of the First 8490 Sequenced Strains for Exploring Actinobacteria Biosynthetic Diversity.</title>
        <authorList>
            <person name="Kalkreuter E."/>
            <person name="Kautsar S.A."/>
            <person name="Yang D."/>
            <person name="Bader C.D."/>
            <person name="Teijaro C.N."/>
            <person name="Fluegel L."/>
            <person name="Davis C.M."/>
            <person name="Simpson J.R."/>
            <person name="Lauterbach L."/>
            <person name="Steele A.D."/>
            <person name="Gui C."/>
            <person name="Meng S."/>
            <person name="Li G."/>
            <person name="Viehrig K."/>
            <person name="Ye F."/>
            <person name="Su P."/>
            <person name="Kiefer A.F."/>
            <person name="Nichols A."/>
            <person name="Cepeda A.J."/>
            <person name="Yan W."/>
            <person name="Fan B."/>
            <person name="Jiang Y."/>
            <person name="Adhikari A."/>
            <person name="Zheng C.-J."/>
            <person name="Schuster L."/>
            <person name="Cowan T.M."/>
            <person name="Smanski M.J."/>
            <person name="Chevrette M.G."/>
            <person name="De Carvalho L.P.S."/>
            <person name="Shen B."/>
        </authorList>
    </citation>
    <scope>NUCLEOTIDE SEQUENCE [LARGE SCALE GENOMIC DNA]</scope>
    <source>
        <strain evidence="3 4">NPDC060353</strain>
    </source>
</reference>
<feature type="transmembrane region" description="Helical" evidence="2">
    <location>
        <begin position="202"/>
        <end position="222"/>
    </location>
</feature>
<feature type="compositionally biased region" description="Basic and acidic residues" evidence="1">
    <location>
        <begin position="353"/>
        <end position="364"/>
    </location>
</feature>
<feature type="transmembrane region" description="Helical" evidence="2">
    <location>
        <begin position="21"/>
        <end position="42"/>
    </location>
</feature>
<evidence type="ECO:0000313" key="3">
    <source>
        <dbReference type="EMBL" id="MFD6791722.1"/>
    </source>
</evidence>
<comment type="caution">
    <text evidence="3">The sequence shown here is derived from an EMBL/GenBank/DDBJ whole genome shotgun (WGS) entry which is preliminary data.</text>
</comment>
<protein>
    <submittedName>
        <fullName evidence="3">DUF998 domain-containing protein</fullName>
    </submittedName>
</protein>
<gene>
    <name evidence="3" type="ORF">ACFWGY_00100</name>
</gene>
<feature type="transmembrane region" description="Helical" evidence="2">
    <location>
        <begin position="126"/>
        <end position="146"/>
    </location>
</feature>
<feature type="transmembrane region" description="Helical" evidence="2">
    <location>
        <begin position="158"/>
        <end position="182"/>
    </location>
</feature>
<proteinExistence type="predicted"/>
<evidence type="ECO:0000256" key="1">
    <source>
        <dbReference type="SAM" id="MobiDB-lite"/>
    </source>
</evidence>
<sequence length="364" mass="36170">MSSPPSHAKVHTADVARTRAWTIAAAAGLGWAVFTLVILHSVSSFDPLTDPLSRYAFTDRGAGMLEASLLSAAVGVVAVRGAVLSAGLPVSRTTSTLVYATSTGLVTAALFPATFSSEIDPVSGRIHQYASVVAFASLPAIALSLLDVMRATPVLARVASALTLLLRVALVSLALFGVSYVADALSGVPGFAAVADTVSVGFTQRIVFMVDFGLLAVLLVGAMQGARGSATAPTSMPVSTPAPATASPAGSPIAGPPAAASSAAGLTVGHVSASSAAAQHSPTVASPTVASSTVVSPAAPAATGPSPAGCPAGESSPAGDFGSASGESSHSVTRETVDDDASRYAQRGFGNTDRQRSDRTNVIT</sequence>
<name>A0ABW6FZF3_9PSEU</name>
<feature type="compositionally biased region" description="Basic and acidic residues" evidence="1">
    <location>
        <begin position="332"/>
        <end position="342"/>
    </location>
</feature>
<feature type="transmembrane region" description="Helical" evidence="2">
    <location>
        <begin position="62"/>
        <end position="84"/>
    </location>
</feature>
<organism evidence="3 4">
    <name type="scientific">Prauserella salsuginis</name>
    <dbReference type="NCBI Taxonomy" id="387889"/>
    <lineage>
        <taxon>Bacteria</taxon>
        <taxon>Bacillati</taxon>
        <taxon>Actinomycetota</taxon>
        <taxon>Actinomycetes</taxon>
        <taxon>Pseudonocardiales</taxon>
        <taxon>Pseudonocardiaceae</taxon>
        <taxon>Prauserella</taxon>
        <taxon>Prauserella salsuginis group</taxon>
    </lineage>
</organism>
<feature type="region of interest" description="Disordered" evidence="1">
    <location>
        <begin position="297"/>
        <end position="364"/>
    </location>
</feature>
<dbReference type="Pfam" id="PF06197">
    <property type="entry name" value="DUF998"/>
    <property type="match status" value="1"/>
</dbReference>
<accession>A0ABW6FZF3</accession>
<feature type="compositionally biased region" description="Low complexity" evidence="1">
    <location>
        <begin position="297"/>
        <end position="309"/>
    </location>
</feature>
<keyword evidence="4" id="KW-1185">Reference proteome</keyword>
<dbReference type="RefSeq" id="WP_258937875.1">
    <property type="nucleotide sequence ID" value="NZ_JANBBF010000013.1"/>
</dbReference>
<keyword evidence="2" id="KW-0472">Membrane</keyword>
<feature type="region of interest" description="Disordered" evidence="1">
    <location>
        <begin position="230"/>
        <end position="258"/>
    </location>
</feature>
<dbReference type="InterPro" id="IPR009339">
    <property type="entry name" value="DUF998"/>
</dbReference>
<keyword evidence="2" id="KW-0812">Transmembrane</keyword>
<dbReference type="Proteomes" id="UP001598673">
    <property type="component" value="Unassembled WGS sequence"/>
</dbReference>
<evidence type="ECO:0000256" key="2">
    <source>
        <dbReference type="SAM" id="Phobius"/>
    </source>
</evidence>